<accession>A0ABQ1ICJ1</accession>
<proteinExistence type="predicted"/>
<keyword evidence="1" id="KW-1133">Transmembrane helix</keyword>
<organism evidence="2 3">
    <name type="scientific">Tistrella bauzanensis</name>
    <dbReference type="NCBI Taxonomy" id="657419"/>
    <lineage>
        <taxon>Bacteria</taxon>
        <taxon>Pseudomonadati</taxon>
        <taxon>Pseudomonadota</taxon>
        <taxon>Alphaproteobacteria</taxon>
        <taxon>Geminicoccales</taxon>
        <taxon>Geminicoccaceae</taxon>
        <taxon>Tistrella</taxon>
    </lineage>
</organism>
<dbReference type="EMBL" id="BMDZ01000007">
    <property type="protein sequence ID" value="GGB30785.1"/>
    <property type="molecule type" value="Genomic_DNA"/>
</dbReference>
<protein>
    <submittedName>
        <fullName evidence="2">Uncharacterized protein</fullName>
    </submittedName>
</protein>
<feature type="transmembrane region" description="Helical" evidence="1">
    <location>
        <begin position="46"/>
        <end position="66"/>
    </location>
</feature>
<evidence type="ECO:0000256" key="1">
    <source>
        <dbReference type="SAM" id="Phobius"/>
    </source>
</evidence>
<evidence type="ECO:0000313" key="3">
    <source>
        <dbReference type="Proteomes" id="UP000603352"/>
    </source>
</evidence>
<sequence>MAGMKPWVRTTGWQAARAIDAITTAAMDAERRTGRAMERRRGADRIILAMSPLTLWCVAAITTPTMCRCG</sequence>
<reference evidence="3" key="1">
    <citation type="journal article" date="2019" name="Int. J. Syst. Evol. Microbiol.">
        <title>The Global Catalogue of Microorganisms (GCM) 10K type strain sequencing project: providing services to taxonomists for standard genome sequencing and annotation.</title>
        <authorList>
            <consortium name="The Broad Institute Genomics Platform"/>
            <consortium name="The Broad Institute Genome Sequencing Center for Infectious Disease"/>
            <person name="Wu L."/>
            <person name="Ma J."/>
        </authorList>
    </citation>
    <scope>NUCLEOTIDE SEQUENCE [LARGE SCALE GENOMIC DNA]</scope>
    <source>
        <strain evidence="3">CGMCC 1.10188</strain>
    </source>
</reference>
<evidence type="ECO:0000313" key="2">
    <source>
        <dbReference type="EMBL" id="GGB30785.1"/>
    </source>
</evidence>
<keyword evidence="1" id="KW-0812">Transmembrane</keyword>
<keyword evidence="1" id="KW-0472">Membrane</keyword>
<dbReference type="Proteomes" id="UP000603352">
    <property type="component" value="Unassembled WGS sequence"/>
</dbReference>
<name>A0ABQ1ICJ1_9PROT</name>
<comment type="caution">
    <text evidence="2">The sequence shown here is derived from an EMBL/GenBank/DDBJ whole genome shotgun (WGS) entry which is preliminary data.</text>
</comment>
<gene>
    <name evidence="2" type="ORF">GCM10011505_10210</name>
</gene>
<keyword evidence="3" id="KW-1185">Reference proteome</keyword>